<name>I4B686_TURPD</name>
<dbReference type="RefSeq" id="WP_014803299.1">
    <property type="nucleotide sequence ID" value="NC_018020.1"/>
</dbReference>
<dbReference type="Pfam" id="PF00534">
    <property type="entry name" value="Glycos_transf_1"/>
    <property type="match status" value="1"/>
</dbReference>
<dbReference type="KEGG" id="tpx:Turpa_2147"/>
<evidence type="ECO:0000259" key="1">
    <source>
        <dbReference type="Pfam" id="PF00534"/>
    </source>
</evidence>
<dbReference type="Pfam" id="PF13439">
    <property type="entry name" value="Glyco_transf_4"/>
    <property type="match status" value="1"/>
</dbReference>
<reference evidence="3 4" key="1">
    <citation type="submission" date="2012-06" db="EMBL/GenBank/DDBJ databases">
        <title>The complete chromosome of genome of Turneriella parva DSM 21527.</title>
        <authorList>
            <consortium name="US DOE Joint Genome Institute (JGI-PGF)"/>
            <person name="Lucas S."/>
            <person name="Han J."/>
            <person name="Lapidus A."/>
            <person name="Bruce D."/>
            <person name="Goodwin L."/>
            <person name="Pitluck S."/>
            <person name="Peters L."/>
            <person name="Kyrpides N."/>
            <person name="Mavromatis K."/>
            <person name="Ivanova N."/>
            <person name="Mikhailova N."/>
            <person name="Chertkov O."/>
            <person name="Detter J.C."/>
            <person name="Tapia R."/>
            <person name="Han C."/>
            <person name="Land M."/>
            <person name="Hauser L."/>
            <person name="Markowitz V."/>
            <person name="Cheng J.-F."/>
            <person name="Hugenholtz P."/>
            <person name="Woyke T."/>
            <person name="Wu D."/>
            <person name="Gronow S."/>
            <person name="Wellnitz S."/>
            <person name="Brambilla E."/>
            <person name="Klenk H.-P."/>
            <person name="Eisen J.A."/>
        </authorList>
    </citation>
    <scope>NUCLEOTIDE SEQUENCE [LARGE SCALE GENOMIC DNA]</scope>
    <source>
        <strain evidence="4">ATCC BAA-1111 / DSM 21527 / NCTC 11395 / H</strain>
    </source>
</reference>
<evidence type="ECO:0000313" key="3">
    <source>
        <dbReference type="EMBL" id="AFM12793.1"/>
    </source>
</evidence>
<gene>
    <name evidence="3" type="ordered locus">Turpa_2147</name>
</gene>
<organism evidence="3 4">
    <name type="scientific">Turneriella parva (strain ATCC BAA-1111 / DSM 21527 / NCTC 11395 / H)</name>
    <name type="common">Leptospira parva</name>
    <dbReference type="NCBI Taxonomy" id="869212"/>
    <lineage>
        <taxon>Bacteria</taxon>
        <taxon>Pseudomonadati</taxon>
        <taxon>Spirochaetota</taxon>
        <taxon>Spirochaetia</taxon>
        <taxon>Leptospirales</taxon>
        <taxon>Leptospiraceae</taxon>
        <taxon>Turneriella</taxon>
    </lineage>
</organism>
<keyword evidence="4" id="KW-1185">Reference proteome</keyword>
<dbReference type="Proteomes" id="UP000006048">
    <property type="component" value="Chromosome"/>
</dbReference>
<dbReference type="Gene3D" id="3.40.50.2000">
    <property type="entry name" value="Glycogen Phosphorylase B"/>
    <property type="match status" value="2"/>
</dbReference>
<dbReference type="AlphaFoldDB" id="I4B686"/>
<proteinExistence type="predicted"/>
<keyword evidence="3" id="KW-0808">Transferase</keyword>
<sequence length="394" mass="44594">MKRKNNAVALPEQILGPVAHVMTSVSRGGLELYVRELILKLHAKKVQQVIVCDQHAFMQAEFKALGIPVEFLTAGSRYSPARMWRLHAIQRAHGIKIWHSHQRDDMILVSLAFFFAKRFRHIFSLYMGFARKKDLLHRLVYRRVEKLVTTSELMNSLARERLPVTARQIACIRYGRDDTAFAASAAKIKAVRKMLGARPGQNIVISLCRLDPMKGVREFAEAARLLDYRMRGKFLFVQIGERTITGFDGEGRPVYLPESEGVYRELVAAERGAQSTAYFKLLPFQKDFVPFLLASDFFVLGSYDEMYSLSMIDAMMAGCFVIGTNNGGTTEQLQNERGYLVESKSGAAIADALIRATRNAAERKAMQKAAQAWILKEHTWKAVLPQWLALYAGR</sequence>
<dbReference type="SUPFAM" id="SSF53756">
    <property type="entry name" value="UDP-Glycosyltransferase/glycogen phosphorylase"/>
    <property type="match status" value="1"/>
</dbReference>
<dbReference type="EMBL" id="CP002959">
    <property type="protein sequence ID" value="AFM12793.1"/>
    <property type="molecule type" value="Genomic_DNA"/>
</dbReference>
<dbReference type="PANTHER" id="PTHR12526">
    <property type="entry name" value="GLYCOSYLTRANSFERASE"/>
    <property type="match status" value="1"/>
</dbReference>
<dbReference type="InterPro" id="IPR028098">
    <property type="entry name" value="Glyco_trans_4-like_N"/>
</dbReference>
<protein>
    <submittedName>
        <fullName evidence="3">Glycosyl transferase group 1</fullName>
    </submittedName>
</protein>
<dbReference type="OrthoDB" id="655095at2"/>
<dbReference type="GO" id="GO:0016757">
    <property type="term" value="F:glycosyltransferase activity"/>
    <property type="evidence" value="ECO:0007669"/>
    <property type="project" value="InterPro"/>
</dbReference>
<evidence type="ECO:0000259" key="2">
    <source>
        <dbReference type="Pfam" id="PF13439"/>
    </source>
</evidence>
<accession>I4B686</accession>
<feature type="domain" description="Glycosyl transferase family 1" evidence="1">
    <location>
        <begin position="191"/>
        <end position="372"/>
    </location>
</feature>
<dbReference type="CDD" id="cd03801">
    <property type="entry name" value="GT4_PimA-like"/>
    <property type="match status" value="1"/>
</dbReference>
<dbReference type="InterPro" id="IPR001296">
    <property type="entry name" value="Glyco_trans_1"/>
</dbReference>
<feature type="domain" description="Glycosyltransferase subfamily 4-like N-terminal" evidence="2">
    <location>
        <begin position="28"/>
        <end position="177"/>
    </location>
</feature>
<evidence type="ECO:0000313" key="4">
    <source>
        <dbReference type="Proteomes" id="UP000006048"/>
    </source>
</evidence>
<dbReference type="STRING" id="869212.Turpa_2147"/>
<dbReference type="HOGENOM" id="CLU_009583_0_4_12"/>